<reference evidence="2" key="1">
    <citation type="submission" date="2018-04" db="EMBL/GenBank/DDBJ databases">
        <title>Draft genome sequence of the Candidatus Spirobacillus cienkowskii, a pathogen of freshwater Daphnia species, reconstructed from hemolymph metagenomic reads.</title>
        <authorList>
            <person name="Bresciani L."/>
            <person name="Lemos L.N."/>
            <person name="Wale N."/>
            <person name="Lin J.Y."/>
            <person name="Fernandes G.R."/>
            <person name="Duffy M.A."/>
            <person name="Rodrigues J.M."/>
        </authorList>
    </citation>
    <scope>NUCLEOTIDE SEQUENCE [LARGE SCALE GENOMIC DNA]</scope>
    <source>
        <strain evidence="2">Binning01</strain>
    </source>
</reference>
<dbReference type="EMBL" id="QOVW01000011">
    <property type="protein sequence ID" value="RDB37053.1"/>
    <property type="molecule type" value="Genomic_DNA"/>
</dbReference>
<feature type="transmembrane region" description="Helical" evidence="1">
    <location>
        <begin position="100"/>
        <end position="123"/>
    </location>
</feature>
<accession>A0A369KZ93</accession>
<evidence type="ECO:0000256" key="1">
    <source>
        <dbReference type="SAM" id="Phobius"/>
    </source>
</evidence>
<dbReference type="AlphaFoldDB" id="A0A369KZ93"/>
<keyword evidence="1" id="KW-1133">Transmembrane helix</keyword>
<organism evidence="2 3">
    <name type="scientific">Spirobacillus cienkowskii</name>
    <dbReference type="NCBI Taxonomy" id="495820"/>
    <lineage>
        <taxon>Bacteria</taxon>
        <taxon>Pseudomonadati</taxon>
        <taxon>Bdellovibrionota</taxon>
        <taxon>Oligoflexia</taxon>
        <taxon>Silvanigrellales</taxon>
        <taxon>Spirobacillus</taxon>
    </lineage>
</organism>
<keyword evidence="1" id="KW-0472">Membrane</keyword>
<gene>
    <name evidence="2" type="ORF">DCC88_02030</name>
</gene>
<protein>
    <submittedName>
        <fullName evidence="2">Uncharacterized protein</fullName>
    </submittedName>
</protein>
<evidence type="ECO:0000313" key="3">
    <source>
        <dbReference type="Proteomes" id="UP000253934"/>
    </source>
</evidence>
<name>A0A369KZ93_9BACT</name>
<comment type="caution">
    <text evidence="2">The sequence shown here is derived from an EMBL/GenBank/DDBJ whole genome shotgun (WGS) entry which is preliminary data.</text>
</comment>
<proteinExistence type="predicted"/>
<evidence type="ECO:0000313" key="2">
    <source>
        <dbReference type="EMBL" id="RDB37053.1"/>
    </source>
</evidence>
<sequence>MLIVLDYKKSIIQFSYCNKNECSLLRGVYFAIDNPQFSKDIFFLEVPFVFKDDKKIKDFRYNIKNKFELNLYKTIIILLNKIKIIIYTIKKIINNKIFKVIFNTLLIFISLFTFYSLIGGSYFKNNYSSKNNGFLVREWISFIDKFASVTLHNSQGFINGKLAIINGINDYQVLLVKYSEENTAKNIYIAVYYNNIVFIDKNNNSFIVRPNELCKIGEKEYFIYKLSAEKKILIFNNHQNFELKNISKYSLVLEDHITGFLKNKNLSHICKYLVLN</sequence>
<dbReference type="Proteomes" id="UP000253934">
    <property type="component" value="Unassembled WGS sequence"/>
</dbReference>
<keyword evidence="1" id="KW-0812">Transmembrane</keyword>
<keyword evidence="3" id="KW-1185">Reference proteome</keyword>